<dbReference type="PROSITE" id="PS50164">
    <property type="entry name" value="GIY_YIG"/>
    <property type="match status" value="1"/>
</dbReference>
<protein>
    <submittedName>
        <fullName evidence="2">GIY-YIG nuclease family protein</fullName>
    </submittedName>
</protein>
<feature type="domain" description="GIY-YIG" evidence="1">
    <location>
        <begin position="26"/>
        <end position="98"/>
    </location>
</feature>
<comment type="caution">
    <text evidence="2">The sequence shown here is derived from an EMBL/GenBank/DDBJ whole genome shotgun (WGS) entry which is preliminary data.</text>
</comment>
<dbReference type="RefSeq" id="WP_190899545.1">
    <property type="nucleotide sequence ID" value="NZ_JACJTE010000039.1"/>
</dbReference>
<evidence type="ECO:0000313" key="3">
    <source>
        <dbReference type="Proteomes" id="UP000604661"/>
    </source>
</evidence>
<proteinExistence type="predicted"/>
<evidence type="ECO:0000259" key="1">
    <source>
        <dbReference type="PROSITE" id="PS50164"/>
    </source>
</evidence>
<accession>A0ABR8F550</accession>
<name>A0ABR8F550_NOSLI</name>
<keyword evidence="3" id="KW-1185">Reference proteome</keyword>
<dbReference type="InterPro" id="IPR010982">
    <property type="entry name" value="Lambda_DNA-bd_dom_sf"/>
</dbReference>
<dbReference type="InterPro" id="IPR035901">
    <property type="entry name" value="GIY-YIG_endonuc_sf"/>
</dbReference>
<gene>
    <name evidence="2" type="ORF">H6G95_25830</name>
</gene>
<dbReference type="Pfam" id="PF01541">
    <property type="entry name" value="GIY-YIG"/>
    <property type="match status" value="1"/>
</dbReference>
<dbReference type="CDD" id="cd00719">
    <property type="entry name" value="GIY-YIG_SF"/>
    <property type="match status" value="1"/>
</dbReference>
<dbReference type="Gene3D" id="1.10.260.40">
    <property type="entry name" value="lambda repressor-like DNA-binding domains"/>
    <property type="match status" value="1"/>
</dbReference>
<reference evidence="2 3" key="1">
    <citation type="journal article" date="2020" name="ISME J.">
        <title>Comparative genomics reveals insights into cyanobacterial evolution and habitat adaptation.</title>
        <authorList>
            <person name="Chen M.Y."/>
            <person name="Teng W.K."/>
            <person name="Zhao L."/>
            <person name="Hu C.X."/>
            <person name="Zhou Y.K."/>
            <person name="Han B.P."/>
            <person name="Song L.R."/>
            <person name="Shu W.S."/>
        </authorList>
    </citation>
    <scope>NUCLEOTIDE SEQUENCE [LARGE SCALE GENOMIC DNA]</scope>
    <source>
        <strain evidence="2 3">FACHB-391</strain>
    </source>
</reference>
<dbReference type="Proteomes" id="UP000604661">
    <property type="component" value="Unassembled WGS sequence"/>
</dbReference>
<dbReference type="InterPro" id="IPR000305">
    <property type="entry name" value="GIY-YIG_endonuc"/>
</dbReference>
<dbReference type="EMBL" id="JACJTE010000039">
    <property type="protein sequence ID" value="MBD2563965.1"/>
    <property type="molecule type" value="Genomic_DNA"/>
</dbReference>
<evidence type="ECO:0000313" key="2">
    <source>
        <dbReference type="EMBL" id="MBD2563965.1"/>
    </source>
</evidence>
<dbReference type="SUPFAM" id="SSF82771">
    <property type="entry name" value="GIY-YIG endonuclease"/>
    <property type="match status" value="1"/>
</dbReference>
<dbReference type="CDD" id="cd00093">
    <property type="entry name" value="HTH_XRE"/>
    <property type="match status" value="1"/>
</dbReference>
<organism evidence="2 3">
    <name type="scientific">Nostoc linckia FACHB-391</name>
    <dbReference type="NCBI Taxonomy" id="2692906"/>
    <lineage>
        <taxon>Bacteria</taxon>
        <taxon>Bacillati</taxon>
        <taxon>Cyanobacteriota</taxon>
        <taxon>Cyanophyceae</taxon>
        <taxon>Nostocales</taxon>
        <taxon>Nostocaceae</taxon>
        <taxon>Nostoc</taxon>
    </lineage>
</organism>
<sequence>MGINPATIDFLALPSVSLQERSQLPSQPCIYFAIDLDGQIQYIGRSINPKARWALHHKYPELHEIGGIRLSYLHIDDVSLLSQIEAALIAWFNPPLNQTTNLNPFASGMLGLRLRVGKRAEEIAVELGVAVSTVRNWDQLKTAPRMTPVGLQKLMQVYKCTFDELVQAELESENA</sequence>
<dbReference type="InterPro" id="IPR001387">
    <property type="entry name" value="Cro/C1-type_HTH"/>
</dbReference>